<dbReference type="EMBL" id="JAFBDR010000014">
    <property type="protein sequence ID" value="MBM7572129.1"/>
    <property type="molecule type" value="Genomic_DNA"/>
</dbReference>
<evidence type="ECO:0000313" key="3">
    <source>
        <dbReference type="Proteomes" id="UP001296943"/>
    </source>
</evidence>
<organism evidence="2 3">
    <name type="scientific">Aquibacillus albus</name>
    <dbReference type="NCBI Taxonomy" id="1168171"/>
    <lineage>
        <taxon>Bacteria</taxon>
        <taxon>Bacillati</taxon>
        <taxon>Bacillota</taxon>
        <taxon>Bacilli</taxon>
        <taxon>Bacillales</taxon>
        <taxon>Bacillaceae</taxon>
        <taxon>Aquibacillus</taxon>
    </lineage>
</organism>
<accession>A0ABS2N1Y7</accession>
<keyword evidence="3" id="KW-1185">Reference proteome</keyword>
<feature type="transmembrane region" description="Helical" evidence="1">
    <location>
        <begin position="38"/>
        <end position="61"/>
    </location>
</feature>
<dbReference type="PANTHER" id="PTHR39164:SF1">
    <property type="entry name" value="PROTEIN CCDC"/>
    <property type="match status" value="1"/>
</dbReference>
<dbReference type="Pfam" id="PF07301">
    <property type="entry name" value="DUF1453"/>
    <property type="match status" value="1"/>
</dbReference>
<dbReference type="Proteomes" id="UP001296943">
    <property type="component" value="Unassembled WGS sequence"/>
</dbReference>
<proteinExistence type="predicted"/>
<feature type="transmembrane region" description="Helical" evidence="1">
    <location>
        <begin position="129"/>
        <end position="149"/>
    </location>
</feature>
<gene>
    <name evidence="2" type="ORF">JOC48_002632</name>
</gene>
<dbReference type="PANTHER" id="PTHR39164">
    <property type="entry name" value="PROTEIN CCDC"/>
    <property type="match status" value="1"/>
</dbReference>
<name>A0ABS2N1Y7_9BACI</name>
<keyword evidence="1" id="KW-0472">Membrane</keyword>
<dbReference type="InterPro" id="IPR058247">
    <property type="entry name" value="DUF1453"/>
</dbReference>
<feature type="transmembrane region" description="Helical" evidence="1">
    <location>
        <begin position="67"/>
        <end position="86"/>
    </location>
</feature>
<keyword evidence="1" id="KW-0812">Transmembrane</keyword>
<reference evidence="2 3" key="1">
    <citation type="submission" date="2021-01" db="EMBL/GenBank/DDBJ databases">
        <title>Genomic Encyclopedia of Type Strains, Phase IV (KMG-IV): sequencing the most valuable type-strain genomes for metagenomic binning, comparative biology and taxonomic classification.</title>
        <authorList>
            <person name="Goeker M."/>
        </authorList>
    </citation>
    <scope>NUCLEOTIDE SEQUENCE [LARGE SCALE GENOMIC DNA]</scope>
    <source>
        <strain evidence="2 3">DSM 23711</strain>
    </source>
</reference>
<dbReference type="PIRSF" id="PIRSF021441">
    <property type="entry name" value="DUF1453"/>
    <property type="match status" value="1"/>
</dbReference>
<protein>
    <submittedName>
        <fullName evidence="2">Membrane protein CcdC involved in cytochrome C biogenesis</fullName>
    </submittedName>
</protein>
<sequence>MIHMFWATASTVVGIMMAVAMIFVRARAAKKPASVRKIILPPLFMSTGALMFLFPMFQVSWNKVLEAVSVGIIFSVLLIKTTKFQIQNGSIYLIPSKFFILVLLVLLILRIVLKLVIGQSISFGETSGMFFLLALGMIISWRLSMLVKFKRIQKNLETKREM</sequence>
<feature type="transmembrane region" description="Helical" evidence="1">
    <location>
        <begin position="6"/>
        <end position="26"/>
    </location>
</feature>
<feature type="transmembrane region" description="Helical" evidence="1">
    <location>
        <begin position="98"/>
        <end position="117"/>
    </location>
</feature>
<keyword evidence="1" id="KW-1133">Transmembrane helix</keyword>
<evidence type="ECO:0000313" key="2">
    <source>
        <dbReference type="EMBL" id="MBM7572129.1"/>
    </source>
</evidence>
<evidence type="ECO:0000256" key="1">
    <source>
        <dbReference type="SAM" id="Phobius"/>
    </source>
</evidence>
<dbReference type="InterPro" id="IPR031306">
    <property type="entry name" value="CcdC"/>
</dbReference>
<comment type="caution">
    <text evidence="2">The sequence shown here is derived from an EMBL/GenBank/DDBJ whole genome shotgun (WGS) entry which is preliminary data.</text>
</comment>